<dbReference type="InterPro" id="IPR007627">
    <property type="entry name" value="RNA_pol_sigma70_r2"/>
</dbReference>
<keyword evidence="4" id="KW-0804">Transcription</keyword>
<dbReference type="AlphaFoldDB" id="A0A1M7YVD7"/>
<dbReference type="Gene3D" id="1.10.1740.10">
    <property type="match status" value="1"/>
</dbReference>
<keyword evidence="8" id="KW-1185">Reference proteome</keyword>
<evidence type="ECO:0000256" key="1">
    <source>
        <dbReference type="ARBA" id="ARBA00010641"/>
    </source>
</evidence>
<evidence type="ECO:0000313" key="7">
    <source>
        <dbReference type="EMBL" id="SHO56575.1"/>
    </source>
</evidence>
<evidence type="ECO:0000256" key="2">
    <source>
        <dbReference type="ARBA" id="ARBA00023015"/>
    </source>
</evidence>
<dbReference type="Pfam" id="PF04542">
    <property type="entry name" value="Sigma70_r2"/>
    <property type="match status" value="1"/>
</dbReference>
<dbReference type="STRING" id="1117707.VQ7734_02344"/>
<comment type="similarity">
    <text evidence="1">Belongs to the sigma-70 factor family. ECF subfamily.</text>
</comment>
<dbReference type="NCBIfam" id="TIGR02937">
    <property type="entry name" value="sigma70-ECF"/>
    <property type="match status" value="1"/>
</dbReference>
<dbReference type="GO" id="GO:0016987">
    <property type="term" value="F:sigma factor activity"/>
    <property type="evidence" value="ECO:0007669"/>
    <property type="project" value="UniProtKB-KW"/>
</dbReference>
<feature type="domain" description="RNA polymerase sigma-70 region 2" evidence="5">
    <location>
        <begin position="23"/>
        <end position="81"/>
    </location>
</feature>
<dbReference type="InterPro" id="IPR013324">
    <property type="entry name" value="RNA_pol_sigma_r3/r4-like"/>
</dbReference>
<dbReference type="Pfam" id="PF08281">
    <property type="entry name" value="Sigma70_r4_2"/>
    <property type="match status" value="1"/>
</dbReference>
<evidence type="ECO:0000313" key="8">
    <source>
        <dbReference type="Proteomes" id="UP000184600"/>
    </source>
</evidence>
<dbReference type="RefSeq" id="WP_083601597.1">
    <property type="nucleotide sequence ID" value="NZ_AP024897.1"/>
</dbReference>
<dbReference type="InterPro" id="IPR013249">
    <property type="entry name" value="RNA_pol_sigma70_r4_t2"/>
</dbReference>
<organism evidence="7 8">
    <name type="scientific">Vibrio quintilis</name>
    <dbReference type="NCBI Taxonomy" id="1117707"/>
    <lineage>
        <taxon>Bacteria</taxon>
        <taxon>Pseudomonadati</taxon>
        <taxon>Pseudomonadota</taxon>
        <taxon>Gammaproteobacteria</taxon>
        <taxon>Vibrionales</taxon>
        <taxon>Vibrionaceae</taxon>
        <taxon>Vibrio</taxon>
    </lineage>
</organism>
<dbReference type="InterPro" id="IPR036388">
    <property type="entry name" value="WH-like_DNA-bd_sf"/>
</dbReference>
<keyword evidence="3" id="KW-0731">Sigma factor</keyword>
<dbReference type="InterPro" id="IPR039425">
    <property type="entry name" value="RNA_pol_sigma-70-like"/>
</dbReference>
<accession>A0A1M7YVD7</accession>
<evidence type="ECO:0000256" key="3">
    <source>
        <dbReference type="ARBA" id="ARBA00023082"/>
    </source>
</evidence>
<dbReference type="GO" id="GO:0006352">
    <property type="term" value="P:DNA-templated transcription initiation"/>
    <property type="evidence" value="ECO:0007669"/>
    <property type="project" value="InterPro"/>
</dbReference>
<name>A0A1M7YVD7_9VIBR</name>
<dbReference type="GO" id="GO:0003677">
    <property type="term" value="F:DNA binding"/>
    <property type="evidence" value="ECO:0007669"/>
    <property type="project" value="InterPro"/>
</dbReference>
<protein>
    <submittedName>
        <fullName evidence="7">ECF RNA polymerase sigma factor SigE</fullName>
    </submittedName>
</protein>
<dbReference type="EMBL" id="FRFG01000026">
    <property type="protein sequence ID" value="SHO56575.1"/>
    <property type="molecule type" value="Genomic_DNA"/>
</dbReference>
<proteinExistence type="inferred from homology"/>
<dbReference type="SUPFAM" id="SSF88659">
    <property type="entry name" value="Sigma3 and sigma4 domains of RNA polymerase sigma factors"/>
    <property type="match status" value="1"/>
</dbReference>
<evidence type="ECO:0000259" key="5">
    <source>
        <dbReference type="Pfam" id="PF04542"/>
    </source>
</evidence>
<dbReference type="PANTHER" id="PTHR43133">
    <property type="entry name" value="RNA POLYMERASE ECF-TYPE SIGMA FACTO"/>
    <property type="match status" value="1"/>
</dbReference>
<dbReference type="SUPFAM" id="SSF88946">
    <property type="entry name" value="Sigma2 domain of RNA polymerase sigma factors"/>
    <property type="match status" value="1"/>
</dbReference>
<dbReference type="PANTHER" id="PTHR43133:SF62">
    <property type="entry name" value="RNA POLYMERASE SIGMA FACTOR SIGZ"/>
    <property type="match status" value="1"/>
</dbReference>
<sequence>MVTQSHSSVVPCLSRTWHLSESVLYHWLLKQCGDQDLAFDLLQETFLRALKQDKAFCSIQNQQAWLFRVARNLLTDEQRKNIRFTPDAESTFNTLEDIAEELPPVDSLAQCLPKALGKMSPADRAVIEACDLQGMSQQHYAASHDLTLPAVKSRIQRARLRLKEILKNQCRIRFDENQKVCCFFPEES</sequence>
<evidence type="ECO:0000256" key="4">
    <source>
        <dbReference type="ARBA" id="ARBA00023163"/>
    </source>
</evidence>
<dbReference type="Proteomes" id="UP000184600">
    <property type="component" value="Unassembled WGS sequence"/>
</dbReference>
<dbReference type="InterPro" id="IPR013325">
    <property type="entry name" value="RNA_pol_sigma_r2"/>
</dbReference>
<gene>
    <name evidence="7" type="primary">sigE</name>
    <name evidence="7" type="ORF">VQ7734_02344</name>
</gene>
<feature type="domain" description="RNA polymerase sigma factor 70 region 4 type 2" evidence="6">
    <location>
        <begin position="110"/>
        <end position="162"/>
    </location>
</feature>
<keyword evidence="2" id="KW-0805">Transcription regulation</keyword>
<dbReference type="InterPro" id="IPR014284">
    <property type="entry name" value="RNA_pol_sigma-70_dom"/>
</dbReference>
<dbReference type="Gene3D" id="1.10.10.10">
    <property type="entry name" value="Winged helix-like DNA-binding domain superfamily/Winged helix DNA-binding domain"/>
    <property type="match status" value="1"/>
</dbReference>
<reference evidence="8" key="1">
    <citation type="submission" date="2016-12" db="EMBL/GenBank/DDBJ databases">
        <authorList>
            <person name="Rodrigo-Torres L."/>
            <person name="Arahal R.D."/>
            <person name="Lucena T."/>
        </authorList>
    </citation>
    <scope>NUCLEOTIDE SEQUENCE [LARGE SCALE GENOMIC DNA]</scope>
</reference>
<evidence type="ECO:0000259" key="6">
    <source>
        <dbReference type="Pfam" id="PF08281"/>
    </source>
</evidence>
<dbReference type="OrthoDB" id="9797134at2"/>